<dbReference type="GO" id="GO:0019441">
    <property type="term" value="P:L-tryptophan catabolic process to kynurenine"/>
    <property type="evidence" value="ECO:0007669"/>
    <property type="project" value="InterPro"/>
</dbReference>
<dbReference type="Proteomes" id="UP000502677">
    <property type="component" value="Chromosome"/>
</dbReference>
<evidence type="ECO:0000313" key="1">
    <source>
        <dbReference type="EMBL" id="QIK62568.1"/>
    </source>
</evidence>
<dbReference type="PANTHER" id="PTHR31118:SF32">
    <property type="entry name" value="KYNURENINE FORMAMIDASE"/>
    <property type="match status" value="1"/>
</dbReference>
<evidence type="ECO:0000313" key="2">
    <source>
        <dbReference type="Proteomes" id="UP000502677"/>
    </source>
</evidence>
<dbReference type="RefSeq" id="WP_166289555.1">
    <property type="nucleotide sequence ID" value="NZ_CP049863.1"/>
</dbReference>
<dbReference type="GO" id="GO:0004061">
    <property type="term" value="F:arylformamidase activity"/>
    <property type="evidence" value="ECO:0007669"/>
    <property type="project" value="InterPro"/>
</dbReference>
<reference evidence="1 2" key="1">
    <citation type="submission" date="2020-03" db="EMBL/GenBank/DDBJ databases">
        <title>Leucobacter sp. nov., isolated from beetles.</title>
        <authorList>
            <person name="Hyun D.-W."/>
            <person name="Bae J.-W."/>
        </authorList>
    </citation>
    <scope>NUCLEOTIDE SEQUENCE [LARGE SCALE GENOMIC DNA]</scope>
    <source>
        <strain evidence="1 2">HDW9C</strain>
    </source>
</reference>
<name>A0A6G7XDW6_9MICO</name>
<proteinExistence type="predicted"/>
<dbReference type="EMBL" id="CP049863">
    <property type="protein sequence ID" value="QIK62568.1"/>
    <property type="molecule type" value="Genomic_DNA"/>
</dbReference>
<dbReference type="AlphaFoldDB" id="A0A6G7XDW6"/>
<gene>
    <name evidence="1" type="ORF">G7068_04595</name>
</gene>
<dbReference type="Pfam" id="PF04199">
    <property type="entry name" value="Cyclase"/>
    <property type="match status" value="1"/>
</dbReference>
<organism evidence="1 2">
    <name type="scientific">Leucobacter viscericola</name>
    <dbReference type="NCBI Taxonomy" id="2714935"/>
    <lineage>
        <taxon>Bacteria</taxon>
        <taxon>Bacillati</taxon>
        <taxon>Actinomycetota</taxon>
        <taxon>Actinomycetes</taxon>
        <taxon>Micrococcales</taxon>
        <taxon>Microbacteriaceae</taxon>
        <taxon>Leucobacter</taxon>
    </lineage>
</organism>
<dbReference type="KEGG" id="lvi:G7068_04595"/>
<dbReference type="InterPro" id="IPR037175">
    <property type="entry name" value="KFase_sf"/>
</dbReference>
<dbReference type="SUPFAM" id="SSF102198">
    <property type="entry name" value="Putative cyclase"/>
    <property type="match status" value="1"/>
</dbReference>
<sequence length="223" mass="23697">MRIIDLSHPITTGMPVYPGDPEVSITPALSVAEDTVAVAHLVLGSHSGTHLDAPSHSIEGGRTVDSIPLELLQGEALILRARVGSSHRITAADLTEELPERVPAIVCIATGWDRHFADDQAVMHPFLSLELAAELWERGGRVLGIDALSPDSSSDPDSATLPVHELWLGRDGVIVENLTRLTELPAKVEVILAPLRLAGVDGSPIRAMARIATDFAESPSLDG</sequence>
<protein>
    <submittedName>
        <fullName evidence="1">Cyclase family protein</fullName>
    </submittedName>
</protein>
<dbReference type="PANTHER" id="PTHR31118">
    <property type="entry name" value="CYCLASE-LIKE PROTEIN 2"/>
    <property type="match status" value="1"/>
</dbReference>
<accession>A0A6G7XDW6</accession>
<keyword evidence="2" id="KW-1185">Reference proteome</keyword>
<dbReference type="Gene3D" id="3.50.30.50">
    <property type="entry name" value="Putative cyclase"/>
    <property type="match status" value="1"/>
</dbReference>
<dbReference type="InterPro" id="IPR007325">
    <property type="entry name" value="KFase/CYL"/>
</dbReference>